<dbReference type="AlphaFoldDB" id="A0A8X6PTH9"/>
<feature type="chain" id="PRO_5036451700" evidence="1">
    <location>
        <begin position="18"/>
        <end position="88"/>
    </location>
</feature>
<organism evidence="2 3">
    <name type="scientific">Nephila pilipes</name>
    <name type="common">Giant wood spider</name>
    <name type="synonym">Nephila maculata</name>
    <dbReference type="NCBI Taxonomy" id="299642"/>
    <lineage>
        <taxon>Eukaryota</taxon>
        <taxon>Metazoa</taxon>
        <taxon>Ecdysozoa</taxon>
        <taxon>Arthropoda</taxon>
        <taxon>Chelicerata</taxon>
        <taxon>Arachnida</taxon>
        <taxon>Araneae</taxon>
        <taxon>Araneomorphae</taxon>
        <taxon>Entelegynae</taxon>
        <taxon>Araneoidea</taxon>
        <taxon>Nephilidae</taxon>
        <taxon>Nephila</taxon>
    </lineage>
</organism>
<feature type="signal peptide" evidence="1">
    <location>
        <begin position="1"/>
        <end position="17"/>
    </location>
</feature>
<evidence type="ECO:0000313" key="3">
    <source>
        <dbReference type="Proteomes" id="UP000887013"/>
    </source>
</evidence>
<reference evidence="2" key="1">
    <citation type="submission" date="2020-08" db="EMBL/GenBank/DDBJ databases">
        <title>Multicomponent nature underlies the extraordinary mechanical properties of spider dragline silk.</title>
        <authorList>
            <person name="Kono N."/>
            <person name="Nakamura H."/>
            <person name="Mori M."/>
            <person name="Yoshida Y."/>
            <person name="Ohtoshi R."/>
            <person name="Malay A.D."/>
            <person name="Moran D.A.P."/>
            <person name="Tomita M."/>
            <person name="Numata K."/>
            <person name="Arakawa K."/>
        </authorList>
    </citation>
    <scope>NUCLEOTIDE SEQUENCE</scope>
</reference>
<dbReference type="Proteomes" id="UP000887013">
    <property type="component" value="Unassembled WGS sequence"/>
</dbReference>
<keyword evidence="3" id="KW-1185">Reference proteome</keyword>
<name>A0A8X6PTH9_NEPPI</name>
<protein>
    <submittedName>
        <fullName evidence="2">Smoothened-like protein</fullName>
    </submittedName>
</protein>
<evidence type="ECO:0000313" key="2">
    <source>
        <dbReference type="EMBL" id="GFT79955.1"/>
    </source>
</evidence>
<keyword evidence="1" id="KW-0732">Signal</keyword>
<proteinExistence type="predicted"/>
<gene>
    <name evidence="2" type="primary">NCL1_40550</name>
    <name evidence="2" type="ORF">NPIL_608161</name>
</gene>
<evidence type="ECO:0000256" key="1">
    <source>
        <dbReference type="SAM" id="SignalP"/>
    </source>
</evidence>
<sequence>MIFSVPYFLILITFCYASINSHVNSLAFKSGSKDVFDPGVCFQEATCLVTQNKQNLTCFGTELPYSSTSLDLAEDSESLLEVQDNLAM</sequence>
<comment type="caution">
    <text evidence="2">The sequence shown here is derived from an EMBL/GenBank/DDBJ whole genome shotgun (WGS) entry which is preliminary data.</text>
</comment>
<dbReference type="EMBL" id="BMAW01022860">
    <property type="protein sequence ID" value="GFT79955.1"/>
    <property type="molecule type" value="Genomic_DNA"/>
</dbReference>
<accession>A0A8X6PTH9</accession>